<name>A0ABT6NLG9_9BACT</name>
<accession>A0ABT6NLG9</accession>
<feature type="region of interest" description="Disordered" evidence="1">
    <location>
        <begin position="36"/>
        <end position="102"/>
    </location>
</feature>
<feature type="compositionally biased region" description="Low complexity" evidence="1">
    <location>
        <begin position="53"/>
        <end position="84"/>
    </location>
</feature>
<comment type="caution">
    <text evidence="2">The sequence shown here is derived from an EMBL/GenBank/DDBJ whole genome shotgun (WGS) entry which is preliminary data.</text>
</comment>
<dbReference type="EMBL" id="JARZHI010000004">
    <property type="protein sequence ID" value="MDI1429160.1"/>
    <property type="molecule type" value="Genomic_DNA"/>
</dbReference>
<evidence type="ECO:0008006" key="4">
    <source>
        <dbReference type="Google" id="ProtNLM"/>
    </source>
</evidence>
<proteinExistence type="predicted"/>
<keyword evidence="3" id="KW-1185">Reference proteome</keyword>
<evidence type="ECO:0000313" key="3">
    <source>
        <dbReference type="Proteomes" id="UP001160301"/>
    </source>
</evidence>
<dbReference type="RefSeq" id="WP_136970979.1">
    <property type="nucleotide sequence ID" value="NZ_JARZHI010000004.1"/>
</dbReference>
<dbReference type="Proteomes" id="UP001160301">
    <property type="component" value="Unassembled WGS sequence"/>
</dbReference>
<reference evidence="2 3" key="1">
    <citation type="submission" date="2023-04" db="EMBL/GenBank/DDBJ databases">
        <title>The genome sequence of Polyangium sorediatum DSM14670.</title>
        <authorList>
            <person name="Zhang X."/>
        </authorList>
    </citation>
    <scope>NUCLEOTIDE SEQUENCE [LARGE SCALE GENOMIC DNA]</scope>
    <source>
        <strain evidence="2 3">DSM 14670</strain>
    </source>
</reference>
<protein>
    <recommendedName>
        <fullName evidence="4">Secreted protein</fullName>
    </recommendedName>
</protein>
<organism evidence="2 3">
    <name type="scientific">Polyangium sorediatum</name>
    <dbReference type="NCBI Taxonomy" id="889274"/>
    <lineage>
        <taxon>Bacteria</taxon>
        <taxon>Pseudomonadati</taxon>
        <taxon>Myxococcota</taxon>
        <taxon>Polyangia</taxon>
        <taxon>Polyangiales</taxon>
        <taxon>Polyangiaceae</taxon>
        <taxon>Polyangium</taxon>
    </lineage>
</organism>
<evidence type="ECO:0000256" key="1">
    <source>
        <dbReference type="SAM" id="MobiDB-lite"/>
    </source>
</evidence>
<evidence type="ECO:0000313" key="2">
    <source>
        <dbReference type="EMBL" id="MDI1429160.1"/>
    </source>
</evidence>
<gene>
    <name evidence="2" type="ORF">QHF89_06630</name>
</gene>
<sequence length="163" mass="16690">MSDKAGRARVASIVALAGLVVGAALFLHARLGEAPAARGPTASPVGVEHAPVTSPATTGPIATTGPTGRAATNTATPEPAIAAPEETREPLDPSDYVRNGSKEPLVPRELRVEVEVSPRGALTAEPLAPRVLEVNAEVGSRDAVTTEPLTPRVLELPPATHEP</sequence>
<feature type="region of interest" description="Disordered" evidence="1">
    <location>
        <begin position="139"/>
        <end position="163"/>
    </location>
</feature>